<name>A0A0F9CEP5_9ZZZZ</name>
<reference evidence="1" key="1">
    <citation type="journal article" date="2015" name="Nature">
        <title>Complex archaea that bridge the gap between prokaryotes and eukaryotes.</title>
        <authorList>
            <person name="Spang A."/>
            <person name="Saw J.H."/>
            <person name="Jorgensen S.L."/>
            <person name="Zaremba-Niedzwiedzka K."/>
            <person name="Martijn J."/>
            <person name="Lind A.E."/>
            <person name="van Eijk R."/>
            <person name="Schleper C."/>
            <person name="Guy L."/>
            <person name="Ettema T.J."/>
        </authorList>
    </citation>
    <scope>NUCLEOTIDE SEQUENCE</scope>
</reference>
<proteinExistence type="predicted"/>
<sequence>MTVEPSYRIVEDDPEFGQYRDLTENKYQPLPDGVMRWYSNQHHSYATPDGYLVPDFRLQAIADAWKKWLNAVETATDSTEVLNAWKSFEKEVGALVKGEQP</sequence>
<dbReference type="EMBL" id="LAZR01033627">
    <property type="protein sequence ID" value="KKL47534.1"/>
    <property type="molecule type" value="Genomic_DNA"/>
</dbReference>
<gene>
    <name evidence="1" type="ORF">LCGC14_2334560</name>
</gene>
<evidence type="ECO:0000313" key="1">
    <source>
        <dbReference type="EMBL" id="KKL47534.1"/>
    </source>
</evidence>
<protein>
    <submittedName>
        <fullName evidence="1">Uncharacterized protein</fullName>
    </submittedName>
</protein>
<organism evidence="1">
    <name type="scientific">marine sediment metagenome</name>
    <dbReference type="NCBI Taxonomy" id="412755"/>
    <lineage>
        <taxon>unclassified sequences</taxon>
        <taxon>metagenomes</taxon>
        <taxon>ecological metagenomes</taxon>
    </lineage>
</organism>
<dbReference type="AlphaFoldDB" id="A0A0F9CEP5"/>
<comment type="caution">
    <text evidence="1">The sequence shown here is derived from an EMBL/GenBank/DDBJ whole genome shotgun (WGS) entry which is preliminary data.</text>
</comment>
<accession>A0A0F9CEP5</accession>